<name>A0A9N7UZD3_PLEPL</name>
<evidence type="ECO:0000313" key="2">
    <source>
        <dbReference type="Proteomes" id="UP001153269"/>
    </source>
</evidence>
<dbReference type="EMBL" id="CADEAL010002868">
    <property type="protein sequence ID" value="CAB1442496.1"/>
    <property type="molecule type" value="Genomic_DNA"/>
</dbReference>
<protein>
    <submittedName>
        <fullName evidence="1">Uncharacterized protein</fullName>
    </submittedName>
</protein>
<comment type="caution">
    <text evidence="1">The sequence shown here is derived from an EMBL/GenBank/DDBJ whole genome shotgun (WGS) entry which is preliminary data.</text>
</comment>
<dbReference type="Proteomes" id="UP001153269">
    <property type="component" value="Unassembled WGS sequence"/>
</dbReference>
<gene>
    <name evidence="1" type="ORF">PLEPLA_LOCUS30170</name>
</gene>
<accession>A0A9N7UZD3</accession>
<keyword evidence="2" id="KW-1185">Reference proteome</keyword>
<evidence type="ECO:0000313" key="1">
    <source>
        <dbReference type="EMBL" id="CAB1442496.1"/>
    </source>
</evidence>
<organism evidence="1 2">
    <name type="scientific">Pleuronectes platessa</name>
    <name type="common">European plaice</name>
    <dbReference type="NCBI Taxonomy" id="8262"/>
    <lineage>
        <taxon>Eukaryota</taxon>
        <taxon>Metazoa</taxon>
        <taxon>Chordata</taxon>
        <taxon>Craniata</taxon>
        <taxon>Vertebrata</taxon>
        <taxon>Euteleostomi</taxon>
        <taxon>Actinopterygii</taxon>
        <taxon>Neopterygii</taxon>
        <taxon>Teleostei</taxon>
        <taxon>Neoteleostei</taxon>
        <taxon>Acanthomorphata</taxon>
        <taxon>Carangaria</taxon>
        <taxon>Pleuronectiformes</taxon>
        <taxon>Pleuronectoidei</taxon>
        <taxon>Pleuronectidae</taxon>
        <taxon>Pleuronectes</taxon>
    </lineage>
</organism>
<dbReference type="AlphaFoldDB" id="A0A9N7UZD3"/>
<sequence length="173" mass="19207">MHAGGGMGTEDMDRSMRCRRGALLAAKGPSRAAAVCWASSALRRKKVRCITTGVLVPERLALIADSLTLKVRTCTLQLGSGSVPNVCKLCPSRRREGGRDHGSLLFEESISVIEYEEETTEIKTGQVERFHSQRYIWMKWGFFFFFKEYLTSCCVTAGSAERASLSSWNSLSL</sequence>
<reference evidence="1" key="1">
    <citation type="submission" date="2020-03" db="EMBL/GenBank/DDBJ databases">
        <authorList>
            <person name="Weist P."/>
        </authorList>
    </citation>
    <scope>NUCLEOTIDE SEQUENCE</scope>
</reference>
<proteinExistence type="predicted"/>